<dbReference type="SMART" id="SM00271">
    <property type="entry name" value="DnaJ"/>
    <property type="match status" value="1"/>
</dbReference>
<dbReference type="InterPro" id="IPR053232">
    <property type="entry name" value="DnaJ_C/III_chloroplastic"/>
</dbReference>
<dbReference type="PANTHER" id="PTHR45090:SF3">
    <property type="entry name" value="OS09G0368800 PROTEIN"/>
    <property type="match status" value="1"/>
</dbReference>
<dbReference type="GO" id="GO:0009507">
    <property type="term" value="C:chloroplast"/>
    <property type="evidence" value="ECO:0007669"/>
    <property type="project" value="TreeGrafter"/>
</dbReference>
<evidence type="ECO:0000313" key="3">
    <source>
        <dbReference type="Proteomes" id="UP001289374"/>
    </source>
</evidence>
<gene>
    <name evidence="2" type="ORF">Sango_3059800</name>
</gene>
<name>A0AAE1T9M3_9LAMI</name>
<reference evidence="2" key="1">
    <citation type="submission" date="2020-06" db="EMBL/GenBank/DDBJ databases">
        <authorList>
            <person name="Li T."/>
            <person name="Hu X."/>
            <person name="Zhang T."/>
            <person name="Song X."/>
            <person name="Zhang H."/>
            <person name="Dai N."/>
            <person name="Sheng W."/>
            <person name="Hou X."/>
            <person name="Wei L."/>
        </authorList>
    </citation>
    <scope>NUCLEOTIDE SEQUENCE</scope>
    <source>
        <strain evidence="2">K16</strain>
        <tissue evidence="2">Leaf</tissue>
    </source>
</reference>
<dbReference type="PRINTS" id="PR00625">
    <property type="entry name" value="JDOMAIN"/>
</dbReference>
<comment type="caution">
    <text evidence="2">The sequence shown here is derived from an EMBL/GenBank/DDBJ whole genome shotgun (WGS) entry which is preliminary data.</text>
</comment>
<dbReference type="Gene3D" id="1.10.287.110">
    <property type="entry name" value="DnaJ domain"/>
    <property type="match status" value="1"/>
</dbReference>
<accession>A0AAE1T9M3</accession>
<dbReference type="EMBL" id="JACGWL010000126">
    <property type="protein sequence ID" value="KAK4384450.1"/>
    <property type="molecule type" value="Genomic_DNA"/>
</dbReference>
<dbReference type="AlphaFoldDB" id="A0AAE1T9M3"/>
<dbReference type="Pfam" id="PF00226">
    <property type="entry name" value="DnaJ"/>
    <property type="match status" value="1"/>
</dbReference>
<dbReference type="PROSITE" id="PS50076">
    <property type="entry name" value="DNAJ_2"/>
    <property type="match status" value="1"/>
</dbReference>
<dbReference type="PROSITE" id="PS00636">
    <property type="entry name" value="DNAJ_1"/>
    <property type="match status" value="1"/>
</dbReference>
<organism evidence="2 3">
    <name type="scientific">Sesamum angolense</name>
    <dbReference type="NCBI Taxonomy" id="2727404"/>
    <lineage>
        <taxon>Eukaryota</taxon>
        <taxon>Viridiplantae</taxon>
        <taxon>Streptophyta</taxon>
        <taxon>Embryophyta</taxon>
        <taxon>Tracheophyta</taxon>
        <taxon>Spermatophyta</taxon>
        <taxon>Magnoliopsida</taxon>
        <taxon>eudicotyledons</taxon>
        <taxon>Gunneridae</taxon>
        <taxon>Pentapetalae</taxon>
        <taxon>asterids</taxon>
        <taxon>lamiids</taxon>
        <taxon>Lamiales</taxon>
        <taxon>Pedaliaceae</taxon>
        <taxon>Sesamum</taxon>
    </lineage>
</organism>
<reference evidence="2" key="2">
    <citation type="journal article" date="2024" name="Plant">
        <title>Genomic evolution and insights into agronomic trait innovations of Sesamum species.</title>
        <authorList>
            <person name="Miao H."/>
            <person name="Wang L."/>
            <person name="Qu L."/>
            <person name="Liu H."/>
            <person name="Sun Y."/>
            <person name="Le M."/>
            <person name="Wang Q."/>
            <person name="Wei S."/>
            <person name="Zheng Y."/>
            <person name="Lin W."/>
            <person name="Duan Y."/>
            <person name="Cao H."/>
            <person name="Xiong S."/>
            <person name="Wang X."/>
            <person name="Wei L."/>
            <person name="Li C."/>
            <person name="Ma Q."/>
            <person name="Ju M."/>
            <person name="Zhao R."/>
            <person name="Li G."/>
            <person name="Mu C."/>
            <person name="Tian Q."/>
            <person name="Mei H."/>
            <person name="Zhang T."/>
            <person name="Gao T."/>
            <person name="Zhang H."/>
        </authorList>
    </citation>
    <scope>NUCLEOTIDE SEQUENCE</scope>
    <source>
        <strain evidence="2">K16</strain>
    </source>
</reference>
<protein>
    <submittedName>
        <fullName evidence="2">Chaperone protein dnaJ 20, chloroplastic</fullName>
    </submittedName>
</protein>
<dbReference type="InterPro" id="IPR036869">
    <property type="entry name" value="J_dom_sf"/>
</dbReference>
<evidence type="ECO:0000313" key="2">
    <source>
        <dbReference type="EMBL" id="KAK4384450.1"/>
    </source>
</evidence>
<dbReference type="InterPro" id="IPR018253">
    <property type="entry name" value="DnaJ_domain_CS"/>
</dbReference>
<proteinExistence type="predicted"/>
<evidence type="ECO:0000259" key="1">
    <source>
        <dbReference type="PROSITE" id="PS50076"/>
    </source>
</evidence>
<sequence>MEVSMLSMHINHNLAKPAVPLVLNYVNRHKHSKMFAKNRKPLSRTSCRLVAMQSGQSNNYYEILSLSSRDVGFDEIKKAYKTMAFQCHPDVCTTSLTKEESTRRFIELREAYETLSDPNLRRVYDYELRSQDASSGLRFGSRREGDYPREVWERQLNGLRKRSVERMRKRRL</sequence>
<dbReference type="SUPFAM" id="SSF46565">
    <property type="entry name" value="Chaperone J-domain"/>
    <property type="match status" value="1"/>
</dbReference>
<dbReference type="Proteomes" id="UP001289374">
    <property type="component" value="Unassembled WGS sequence"/>
</dbReference>
<feature type="domain" description="J" evidence="1">
    <location>
        <begin position="59"/>
        <end position="128"/>
    </location>
</feature>
<dbReference type="CDD" id="cd06257">
    <property type="entry name" value="DnaJ"/>
    <property type="match status" value="1"/>
</dbReference>
<dbReference type="PANTHER" id="PTHR45090">
    <property type="entry name" value="CHAPERONE PROTEIN DNAJ 20 CHLOROPLASTIC"/>
    <property type="match status" value="1"/>
</dbReference>
<keyword evidence="3" id="KW-1185">Reference proteome</keyword>
<dbReference type="InterPro" id="IPR001623">
    <property type="entry name" value="DnaJ_domain"/>
</dbReference>